<reference evidence="2" key="1">
    <citation type="submission" date="2020-04" db="EMBL/GenBank/DDBJ databases">
        <authorList>
            <person name="Chiriac C."/>
            <person name="Salcher M."/>
            <person name="Ghai R."/>
            <person name="Kavagutti S V."/>
        </authorList>
    </citation>
    <scope>NUCLEOTIDE SEQUENCE</scope>
</reference>
<feature type="domain" description="ParB-like N-terminal" evidence="1">
    <location>
        <begin position="7"/>
        <end position="94"/>
    </location>
</feature>
<organism evidence="2">
    <name type="scientific">uncultured Caudovirales phage</name>
    <dbReference type="NCBI Taxonomy" id="2100421"/>
    <lineage>
        <taxon>Viruses</taxon>
        <taxon>Duplodnaviria</taxon>
        <taxon>Heunggongvirae</taxon>
        <taxon>Uroviricota</taxon>
        <taxon>Caudoviricetes</taxon>
        <taxon>Peduoviridae</taxon>
        <taxon>Maltschvirus</taxon>
        <taxon>Maltschvirus maltsch</taxon>
    </lineage>
</organism>
<sequence length="150" mass="17603">MINWHLEVIPIKSLKPHPKNPRKINKEQLKHLENLIRKFGLIDKPIINLDKTIIGGHQRIKILKNMRTKTVECWVPDQQLTDEDIDHLCIGLNRGGSWDWDIMANLWEPLDLLKYGFNESELLGTFEDDADEKKEKKKKNKLCPNCGHEF</sequence>
<accession>A0A6J5LGI3</accession>
<dbReference type="Gene3D" id="3.90.1530.10">
    <property type="entry name" value="Conserved hypothetical protein from pyrococcus furiosus pfu- 392566-001, ParB domain"/>
    <property type="match status" value="1"/>
</dbReference>
<gene>
    <name evidence="2" type="ORF">UFOVP256_30</name>
</gene>
<dbReference type="Pfam" id="PF02195">
    <property type="entry name" value="ParB_N"/>
    <property type="match status" value="1"/>
</dbReference>
<protein>
    <submittedName>
        <fullName evidence="2">ParB/Sulfiredoxin</fullName>
    </submittedName>
</protein>
<dbReference type="InterPro" id="IPR003115">
    <property type="entry name" value="ParB_N"/>
</dbReference>
<proteinExistence type="predicted"/>
<dbReference type="EMBL" id="LR796263">
    <property type="protein sequence ID" value="CAB4132393.1"/>
    <property type="molecule type" value="Genomic_DNA"/>
</dbReference>
<dbReference type="SUPFAM" id="SSF110849">
    <property type="entry name" value="ParB/Sulfiredoxin"/>
    <property type="match status" value="1"/>
</dbReference>
<dbReference type="InterPro" id="IPR036086">
    <property type="entry name" value="ParB/Sulfiredoxin_sf"/>
</dbReference>
<evidence type="ECO:0000313" key="2">
    <source>
        <dbReference type="EMBL" id="CAB4132393.1"/>
    </source>
</evidence>
<name>A0A6J5LGI3_9CAUD</name>
<evidence type="ECO:0000259" key="1">
    <source>
        <dbReference type="SMART" id="SM00470"/>
    </source>
</evidence>
<dbReference type="SMART" id="SM00470">
    <property type="entry name" value="ParB"/>
    <property type="match status" value="1"/>
</dbReference>